<reference evidence="2 3" key="1">
    <citation type="journal article" date="2015" name="Antonie Van Leeuwenhoek">
        <title>A phylogenomic and molecular marker based taxonomic framework for the order Xanthomonadales: proposal to transfer the families Algiphilaceae and Solimonadaceae to the order Nevskiales ord. nov. and to create a new family within the order Xanthomonadales, the family Rhodanobacteraceae fam. nov., containing the genus Rhodanobacter and its closest relatives.</title>
        <authorList>
            <person name="Naushad S."/>
            <person name="Adeolu M."/>
            <person name="Wong S."/>
            <person name="Sohail M."/>
            <person name="Schellhorn H.E."/>
            <person name="Gupta R.S."/>
        </authorList>
    </citation>
    <scope>NUCLEOTIDE SEQUENCE [LARGE SCALE GENOMIC DNA]</scope>
    <source>
        <strain evidence="2 3">DSM 16301</strain>
    </source>
</reference>
<protein>
    <submittedName>
        <fullName evidence="2">Uncharacterized protein</fullName>
    </submittedName>
</protein>
<dbReference type="AlphaFoldDB" id="A0A0G9H1M6"/>
<feature type="transmembrane region" description="Helical" evidence="1">
    <location>
        <begin position="79"/>
        <end position="101"/>
    </location>
</feature>
<evidence type="ECO:0000313" key="2">
    <source>
        <dbReference type="EMBL" id="KLD63406.1"/>
    </source>
</evidence>
<sequence>MEMQSPSVKLKPSVRWPIRILAALVVLAGMVAIVGFVADVWTHRQPLAKWQSLASLPGILWLVRQAWCAAIQGRSPADPAWPFATERFLFFYFAAWVAVYLL</sequence>
<dbReference type="Proteomes" id="UP000035481">
    <property type="component" value="Unassembled WGS sequence"/>
</dbReference>
<gene>
    <name evidence="2" type="ORF">Y882_11570</name>
</gene>
<organism evidence="2 3">
    <name type="scientific">Dyella japonica DSM 16301</name>
    <dbReference type="NCBI Taxonomy" id="1440762"/>
    <lineage>
        <taxon>Bacteria</taxon>
        <taxon>Pseudomonadati</taxon>
        <taxon>Pseudomonadota</taxon>
        <taxon>Gammaproteobacteria</taxon>
        <taxon>Lysobacterales</taxon>
        <taxon>Rhodanobacteraceae</taxon>
        <taxon>Dyella</taxon>
    </lineage>
</organism>
<feature type="transmembrane region" description="Helical" evidence="1">
    <location>
        <begin position="20"/>
        <end position="41"/>
    </location>
</feature>
<evidence type="ECO:0000256" key="1">
    <source>
        <dbReference type="SAM" id="Phobius"/>
    </source>
</evidence>
<name>A0A0G9H1M6_9GAMM</name>
<keyword evidence="1" id="KW-1133">Transmembrane helix</keyword>
<dbReference type="EMBL" id="JPLA01000028">
    <property type="protein sequence ID" value="KLD63406.1"/>
    <property type="molecule type" value="Genomic_DNA"/>
</dbReference>
<comment type="caution">
    <text evidence="2">The sequence shown here is derived from an EMBL/GenBank/DDBJ whole genome shotgun (WGS) entry which is preliminary data.</text>
</comment>
<proteinExistence type="predicted"/>
<evidence type="ECO:0000313" key="3">
    <source>
        <dbReference type="Proteomes" id="UP000035481"/>
    </source>
</evidence>
<dbReference type="PATRIC" id="fig|1440762.4.peg.1814"/>
<keyword evidence="1" id="KW-0472">Membrane</keyword>
<keyword evidence="1" id="KW-0812">Transmembrane</keyword>
<dbReference type="STRING" id="1440762.Y882_11570"/>
<dbReference type="RefSeq" id="WP_046972027.1">
    <property type="nucleotide sequence ID" value="NZ_JPLA01000028.1"/>
</dbReference>
<dbReference type="OrthoDB" id="9983760at2"/>
<accession>A0A0G9H1M6</accession>